<evidence type="ECO:0000256" key="3">
    <source>
        <dbReference type="ARBA" id="ARBA00010280"/>
    </source>
</evidence>
<keyword evidence="8 15" id="KW-0547">Nucleotide-binding</keyword>
<dbReference type="EC" id="6.3.3.1" evidence="4 15"/>
<comment type="caution">
    <text evidence="18">The sequence shown here is derived from an EMBL/GenBank/DDBJ whole genome shotgun (WGS) entry which is preliminary data.</text>
</comment>
<dbReference type="HAMAP" id="MF_00741">
    <property type="entry name" value="AIRS"/>
    <property type="match status" value="1"/>
</dbReference>
<evidence type="ECO:0000256" key="5">
    <source>
        <dbReference type="ARBA" id="ARBA00020367"/>
    </source>
</evidence>
<dbReference type="EMBL" id="FPIW01000004">
    <property type="protein sequence ID" value="SFW21070.1"/>
    <property type="molecule type" value="Genomic_DNA"/>
</dbReference>
<feature type="domain" description="PurM-like C-terminal" evidence="17">
    <location>
        <begin position="177"/>
        <end position="341"/>
    </location>
</feature>
<dbReference type="InterPro" id="IPR010918">
    <property type="entry name" value="PurM-like_C_dom"/>
</dbReference>
<comment type="catalytic activity">
    <reaction evidence="14 15">
        <text>2-formamido-N(1)-(5-O-phospho-beta-D-ribosyl)acetamidine + ATP = 5-amino-1-(5-phospho-beta-D-ribosyl)imidazole + ADP + phosphate + H(+)</text>
        <dbReference type="Rhea" id="RHEA:23032"/>
        <dbReference type="ChEBI" id="CHEBI:15378"/>
        <dbReference type="ChEBI" id="CHEBI:30616"/>
        <dbReference type="ChEBI" id="CHEBI:43474"/>
        <dbReference type="ChEBI" id="CHEBI:137981"/>
        <dbReference type="ChEBI" id="CHEBI:147287"/>
        <dbReference type="ChEBI" id="CHEBI:456216"/>
        <dbReference type="EC" id="6.3.3.1"/>
    </reaction>
</comment>
<evidence type="ECO:0000256" key="2">
    <source>
        <dbReference type="ARBA" id="ARBA00004686"/>
    </source>
</evidence>
<dbReference type="InterPro" id="IPR036676">
    <property type="entry name" value="PurM-like_C_sf"/>
</dbReference>
<dbReference type="FunFam" id="3.90.650.10:FF:000011">
    <property type="entry name" value="Phosphoribosylformylglycinamidine cyclo-ligase"/>
    <property type="match status" value="1"/>
</dbReference>
<evidence type="ECO:0000256" key="7">
    <source>
        <dbReference type="ARBA" id="ARBA00022598"/>
    </source>
</evidence>
<dbReference type="NCBIfam" id="TIGR00878">
    <property type="entry name" value="purM"/>
    <property type="match status" value="1"/>
</dbReference>
<dbReference type="GO" id="GO:0005524">
    <property type="term" value="F:ATP binding"/>
    <property type="evidence" value="ECO:0007669"/>
    <property type="project" value="UniProtKB-KW"/>
</dbReference>
<dbReference type="InterPro" id="IPR016188">
    <property type="entry name" value="PurM-like_N"/>
</dbReference>
<keyword evidence="7 15" id="KW-0436">Ligase</keyword>
<evidence type="ECO:0000256" key="8">
    <source>
        <dbReference type="ARBA" id="ARBA00022741"/>
    </source>
</evidence>
<gene>
    <name evidence="15" type="primary">purM</name>
    <name evidence="18" type="ORF">SAMN02910291_00399</name>
</gene>
<dbReference type="OMA" id="TDWKEMY"/>
<dbReference type="Proteomes" id="UP000182680">
    <property type="component" value="Unassembled WGS sequence"/>
</dbReference>
<evidence type="ECO:0000259" key="16">
    <source>
        <dbReference type="Pfam" id="PF00586"/>
    </source>
</evidence>
<dbReference type="GO" id="GO:0004637">
    <property type="term" value="F:phosphoribosylamine-glycine ligase activity"/>
    <property type="evidence" value="ECO:0007669"/>
    <property type="project" value="TreeGrafter"/>
</dbReference>
<dbReference type="RefSeq" id="WP_012625460.1">
    <property type="nucleotide sequence ID" value="NZ_FPIW01000004.1"/>
</dbReference>
<evidence type="ECO:0000256" key="11">
    <source>
        <dbReference type="ARBA" id="ARBA00031908"/>
    </source>
</evidence>
<dbReference type="GO" id="GO:0046084">
    <property type="term" value="P:adenine biosynthetic process"/>
    <property type="evidence" value="ECO:0007669"/>
    <property type="project" value="TreeGrafter"/>
</dbReference>
<evidence type="ECO:0000256" key="1">
    <source>
        <dbReference type="ARBA" id="ARBA00004496"/>
    </source>
</evidence>
<keyword evidence="10 15" id="KW-0067">ATP-binding</keyword>
<dbReference type="GO" id="GO:0006189">
    <property type="term" value="P:'de novo' IMP biosynthetic process"/>
    <property type="evidence" value="ECO:0007669"/>
    <property type="project" value="UniProtKB-UniRule"/>
</dbReference>
<feature type="domain" description="PurM-like N-terminal" evidence="16">
    <location>
        <begin position="60"/>
        <end position="165"/>
    </location>
</feature>
<evidence type="ECO:0000313" key="19">
    <source>
        <dbReference type="Proteomes" id="UP000182680"/>
    </source>
</evidence>
<reference evidence="19" key="1">
    <citation type="submission" date="2016-11" db="EMBL/GenBank/DDBJ databases">
        <authorList>
            <person name="Jaros S."/>
            <person name="Januszkiewicz K."/>
            <person name="Wedrychowicz H."/>
        </authorList>
    </citation>
    <scope>NUCLEOTIDE SEQUENCE [LARGE SCALE GENOMIC DNA]</scope>
    <source>
        <strain evidence="19">DSM 7057</strain>
    </source>
</reference>
<dbReference type="SUPFAM" id="SSF56042">
    <property type="entry name" value="PurM C-terminal domain-like"/>
    <property type="match status" value="1"/>
</dbReference>
<keyword evidence="6 15" id="KW-0963">Cytoplasm</keyword>
<evidence type="ECO:0000256" key="14">
    <source>
        <dbReference type="ARBA" id="ARBA00049057"/>
    </source>
</evidence>
<comment type="similarity">
    <text evidence="3 15">Belongs to the AIR synthase family.</text>
</comment>
<dbReference type="Pfam" id="PF02769">
    <property type="entry name" value="AIRS_C"/>
    <property type="match status" value="1"/>
</dbReference>
<dbReference type="PANTHER" id="PTHR10520:SF12">
    <property type="entry name" value="TRIFUNCTIONAL PURINE BIOSYNTHETIC PROTEIN ADENOSINE-3"/>
    <property type="match status" value="1"/>
</dbReference>
<dbReference type="SUPFAM" id="SSF55326">
    <property type="entry name" value="PurM N-terminal domain-like"/>
    <property type="match status" value="1"/>
</dbReference>
<evidence type="ECO:0000256" key="12">
    <source>
        <dbReference type="ARBA" id="ARBA00032931"/>
    </source>
</evidence>
<dbReference type="Pfam" id="PF00586">
    <property type="entry name" value="AIRS"/>
    <property type="match status" value="1"/>
</dbReference>
<comment type="subcellular location">
    <subcellularLocation>
        <location evidence="1 15">Cytoplasm</location>
    </subcellularLocation>
</comment>
<dbReference type="FunFam" id="3.30.1330.10:FF:000001">
    <property type="entry name" value="Phosphoribosylformylglycinamidine cyclo-ligase"/>
    <property type="match status" value="1"/>
</dbReference>
<evidence type="ECO:0000256" key="10">
    <source>
        <dbReference type="ARBA" id="ARBA00022840"/>
    </source>
</evidence>
<dbReference type="InterPro" id="IPR004733">
    <property type="entry name" value="PurM_cligase"/>
</dbReference>
<dbReference type="AlphaFoldDB" id="A0AA94HR13"/>
<evidence type="ECO:0000259" key="17">
    <source>
        <dbReference type="Pfam" id="PF02769"/>
    </source>
</evidence>
<organism evidence="18 19">
    <name type="scientific">Desulfovibrio desulfuricans</name>
    <dbReference type="NCBI Taxonomy" id="876"/>
    <lineage>
        <taxon>Bacteria</taxon>
        <taxon>Pseudomonadati</taxon>
        <taxon>Thermodesulfobacteriota</taxon>
        <taxon>Desulfovibrionia</taxon>
        <taxon>Desulfovibrionales</taxon>
        <taxon>Desulfovibrionaceae</taxon>
        <taxon>Desulfovibrio</taxon>
    </lineage>
</organism>
<dbReference type="PANTHER" id="PTHR10520">
    <property type="entry name" value="TRIFUNCTIONAL PURINE BIOSYNTHETIC PROTEIN ADENOSINE-3-RELATED"/>
    <property type="match status" value="1"/>
</dbReference>
<protein>
    <recommendedName>
        <fullName evidence="5 15">Phosphoribosylformylglycinamidine cyclo-ligase</fullName>
        <ecNumber evidence="4 15">6.3.3.1</ecNumber>
    </recommendedName>
    <alternativeName>
        <fullName evidence="12 15">AIR synthase</fullName>
    </alternativeName>
    <alternativeName>
        <fullName evidence="13 15">AIRS</fullName>
    </alternativeName>
    <alternativeName>
        <fullName evidence="11 15">Phosphoribosyl-aminoimidazole synthetase</fullName>
    </alternativeName>
</protein>
<evidence type="ECO:0000256" key="4">
    <source>
        <dbReference type="ARBA" id="ARBA00013047"/>
    </source>
</evidence>
<keyword evidence="9 15" id="KW-0658">Purine biosynthesis</keyword>
<evidence type="ECO:0000256" key="9">
    <source>
        <dbReference type="ARBA" id="ARBA00022755"/>
    </source>
</evidence>
<proteinExistence type="inferred from homology"/>
<dbReference type="GO" id="GO:0005829">
    <property type="term" value="C:cytosol"/>
    <property type="evidence" value="ECO:0007669"/>
    <property type="project" value="TreeGrafter"/>
</dbReference>
<sequence length="355" mass="37830">MSSDRAKAYTQAGVDIEAGNTLVSRIKSMVQSTQTRGVISDIGGFGGLFRPDLSGMSEPVLVSSTDGVGTKLKLAFAFDKHDTVGIDLVAMSVNDILVQGATPLFFLDYFATGKLDVDTAQTVIGGVAEGCRQSDCALLGGETAEMPDMYAPGEYDLAGFCVGIVDNARLIDGSSIQVGDHIVGIASSGLHSNGYSLARKVLEKSGLAPDDVFPGADGATVRDVMLAPTIIYVEAVRSLLRDLNVKGMAHITGGGFYDNIPRVLPAQVEARINFGSWQMAPVFRWLKETGDLSWPEILQIFNGGIGYVLVLPPDQSEEAISRIQAFNLRAWHIGNVARRGKNDAGGENEQVIVNF</sequence>
<dbReference type="Gene3D" id="3.30.1330.10">
    <property type="entry name" value="PurM-like, N-terminal domain"/>
    <property type="match status" value="1"/>
</dbReference>
<comment type="pathway">
    <text evidence="2 15">Purine metabolism; IMP biosynthesis via de novo pathway; 5-amino-1-(5-phospho-D-ribosyl)imidazole from N(2)-formyl-N(1)-(5-phospho-D-ribosyl)glycinamide: step 2/2.</text>
</comment>
<dbReference type="CDD" id="cd02196">
    <property type="entry name" value="PurM"/>
    <property type="match status" value="1"/>
</dbReference>
<dbReference type="InterPro" id="IPR036921">
    <property type="entry name" value="PurM-like_N_sf"/>
</dbReference>
<dbReference type="Gene3D" id="3.90.650.10">
    <property type="entry name" value="PurM-like C-terminal domain"/>
    <property type="match status" value="1"/>
</dbReference>
<dbReference type="GO" id="GO:0004641">
    <property type="term" value="F:phosphoribosylformylglycinamidine cyclo-ligase activity"/>
    <property type="evidence" value="ECO:0007669"/>
    <property type="project" value="UniProtKB-UniRule"/>
</dbReference>
<name>A0AA94HR13_DESDE</name>
<accession>A0AA94HR13</accession>
<evidence type="ECO:0000256" key="13">
    <source>
        <dbReference type="ARBA" id="ARBA00033093"/>
    </source>
</evidence>
<evidence type="ECO:0000256" key="15">
    <source>
        <dbReference type="HAMAP-Rule" id="MF_00741"/>
    </source>
</evidence>
<evidence type="ECO:0000256" key="6">
    <source>
        <dbReference type="ARBA" id="ARBA00022490"/>
    </source>
</evidence>
<evidence type="ECO:0000313" key="18">
    <source>
        <dbReference type="EMBL" id="SFW21070.1"/>
    </source>
</evidence>